<dbReference type="Proteomes" id="UP000199648">
    <property type="component" value="Unassembled WGS sequence"/>
</dbReference>
<dbReference type="RefSeq" id="WP_092991788.1">
    <property type="nucleotide sequence ID" value="NZ_FMWD01000001.1"/>
</dbReference>
<name>A0A1G5PKP5_9GAMM</name>
<dbReference type="STRING" id="415747.SAMN03097708_00255"/>
<dbReference type="Pfam" id="PF00498">
    <property type="entry name" value="FHA"/>
    <property type="match status" value="1"/>
</dbReference>
<evidence type="ECO:0000313" key="2">
    <source>
        <dbReference type="EMBL" id="SCZ49751.1"/>
    </source>
</evidence>
<dbReference type="SMART" id="SM00240">
    <property type="entry name" value="FHA"/>
    <property type="match status" value="1"/>
</dbReference>
<gene>
    <name evidence="2" type="ORF">SAMN03097708_00255</name>
</gene>
<evidence type="ECO:0000259" key="1">
    <source>
        <dbReference type="PROSITE" id="PS50006"/>
    </source>
</evidence>
<accession>A0A1G5PKP5</accession>
<proteinExistence type="predicted"/>
<dbReference type="OrthoDB" id="151099at2"/>
<keyword evidence="3" id="KW-1185">Reference proteome</keyword>
<sequence length="201" mass="22133">MSRLTLSFKGKMLKIFPLEKDEVVIGSSPDCDITIDSLAIHEQHALLGRSGNGWQLKDLNSPGGTFVNGEKIDERALESGDEIGIGKHTLEADFDIPMPETVADNDLTPETPRRAKSAWLQLLNGHNVGKTISLNRNLTNLGKPGVQTAVIARRNEGFFLSHLEGDHPPEVNNTSIGDHSWRLEDGDTIQIGNVKLQFYLQ</sequence>
<protein>
    <submittedName>
        <fullName evidence="2">FHA domain-containing protein</fullName>
    </submittedName>
</protein>
<dbReference type="AlphaFoldDB" id="A0A1G5PKP5"/>
<dbReference type="SUPFAM" id="SSF49879">
    <property type="entry name" value="SMAD/FHA domain"/>
    <property type="match status" value="2"/>
</dbReference>
<feature type="domain" description="FHA" evidence="1">
    <location>
        <begin position="23"/>
        <end position="72"/>
    </location>
</feature>
<reference evidence="2 3" key="1">
    <citation type="submission" date="2016-10" db="EMBL/GenBank/DDBJ databases">
        <authorList>
            <person name="de Groot N.N."/>
        </authorList>
    </citation>
    <scope>NUCLEOTIDE SEQUENCE [LARGE SCALE GENOMIC DNA]</scope>
    <source>
        <strain evidence="2 3">HLD2</strain>
    </source>
</reference>
<evidence type="ECO:0000313" key="3">
    <source>
        <dbReference type="Proteomes" id="UP000199648"/>
    </source>
</evidence>
<dbReference type="EMBL" id="FMWD01000001">
    <property type="protein sequence ID" value="SCZ49751.1"/>
    <property type="molecule type" value="Genomic_DNA"/>
</dbReference>
<dbReference type="CDD" id="cd00060">
    <property type="entry name" value="FHA"/>
    <property type="match status" value="1"/>
</dbReference>
<organism evidence="2 3">
    <name type="scientific">Thiohalomonas denitrificans</name>
    <dbReference type="NCBI Taxonomy" id="415747"/>
    <lineage>
        <taxon>Bacteria</taxon>
        <taxon>Pseudomonadati</taxon>
        <taxon>Pseudomonadota</taxon>
        <taxon>Gammaproteobacteria</taxon>
        <taxon>Thiohalomonadales</taxon>
        <taxon>Thiohalomonadaceae</taxon>
        <taxon>Thiohalomonas</taxon>
    </lineage>
</organism>
<dbReference type="PROSITE" id="PS50006">
    <property type="entry name" value="FHA_DOMAIN"/>
    <property type="match status" value="1"/>
</dbReference>
<dbReference type="InterPro" id="IPR000253">
    <property type="entry name" value="FHA_dom"/>
</dbReference>
<dbReference type="Gene3D" id="2.60.200.20">
    <property type="match status" value="2"/>
</dbReference>
<dbReference type="InterPro" id="IPR008984">
    <property type="entry name" value="SMAD_FHA_dom_sf"/>
</dbReference>